<keyword evidence="2" id="KW-1185">Reference proteome</keyword>
<accession>C1MT84</accession>
<sequence>MSGFGAFVRGVRADVASRRDARRSATEDAATTTGAARAPFLSTRLKPISDARKLWASATQSRLGVETSFSGGSDRVAFVTEPRTGLKLPGARRSRRPRRVVVVVVAAAASAAARSSVSR</sequence>
<dbReference type="Proteomes" id="UP000001876">
    <property type="component" value="Unassembled WGS sequence"/>
</dbReference>
<proteinExistence type="predicted"/>
<dbReference type="EMBL" id="GG663739">
    <property type="protein sequence ID" value="EEH56898.1"/>
    <property type="molecule type" value="Genomic_DNA"/>
</dbReference>
<organism evidence="2">
    <name type="scientific">Micromonas pusilla (strain CCMP1545)</name>
    <name type="common">Picoplanktonic green alga</name>
    <dbReference type="NCBI Taxonomy" id="564608"/>
    <lineage>
        <taxon>Eukaryota</taxon>
        <taxon>Viridiplantae</taxon>
        <taxon>Chlorophyta</taxon>
        <taxon>Mamiellophyceae</taxon>
        <taxon>Mamiellales</taxon>
        <taxon>Mamiellaceae</taxon>
        <taxon>Micromonas</taxon>
    </lineage>
</organism>
<dbReference type="AlphaFoldDB" id="C1MT84"/>
<dbReference type="RefSeq" id="XP_003058443.1">
    <property type="nucleotide sequence ID" value="XM_003058397.1"/>
</dbReference>
<name>C1MT84_MICPC</name>
<reference evidence="1 2" key="1">
    <citation type="journal article" date="2009" name="Science">
        <title>Green evolution and dynamic adaptations revealed by genomes of the marine picoeukaryotes Micromonas.</title>
        <authorList>
            <person name="Worden A.Z."/>
            <person name="Lee J.H."/>
            <person name="Mock T."/>
            <person name="Rouze P."/>
            <person name="Simmons M.P."/>
            <person name="Aerts A.L."/>
            <person name="Allen A.E."/>
            <person name="Cuvelier M.L."/>
            <person name="Derelle E."/>
            <person name="Everett M.V."/>
            <person name="Foulon E."/>
            <person name="Grimwood J."/>
            <person name="Gundlach H."/>
            <person name="Henrissat B."/>
            <person name="Napoli C."/>
            <person name="McDonald S.M."/>
            <person name="Parker M.S."/>
            <person name="Rombauts S."/>
            <person name="Salamov A."/>
            <person name="Von Dassow P."/>
            <person name="Badger J.H."/>
            <person name="Coutinho P.M."/>
            <person name="Demir E."/>
            <person name="Dubchak I."/>
            <person name="Gentemann C."/>
            <person name="Eikrem W."/>
            <person name="Gready J.E."/>
            <person name="John U."/>
            <person name="Lanier W."/>
            <person name="Lindquist E.A."/>
            <person name="Lucas S."/>
            <person name="Mayer K.F."/>
            <person name="Moreau H."/>
            <person name="Not F."/>
            <person name="Otillar R."/>
            <person name="Panaud O."/>
            <person name="Pangilinan J."/>
            <person name="Paulsen I."/>
            <person name="Piegu B."/>
            <person name="Poliakov A."/>
            <person name="Robbens S."/>
            <person name="Schmutz J."/>
            <person name="Toulza E."/>
            <person name="Wyss T."/>
            <person name="Zelensky A."/>
            <person name="Zhou K."/>
            <person name="Armbrust E.V."/>
            <person name="Bhattacharya D."/>
            <person name="Goodenough U.W."/>
            <person name="Van de Peer Y."/>
            <person name="Grigoriev I.V."/>
        </authorList>
    </citation>
    <scope>NUCLEOTIDE SEQUENCE [LARGE SCALE GENOMIC DNA]</scope>
    <source>
        <strain evidence="1 2">CCMP1545</strain>
    </source>
</reference>
<dbReference type="KEGG" id="mpp:MICPUCDRAFT_57971"/>
<gene>
    <name evidence="1" type="ORF">MICPUCDRAFT_57971</name>
</gene>
<evidence type="ECO:0000313" key="1">
    <source>
        <dbReference type="EMBL" id="EEH56898.1"/>
    </source>
</evidence>
<evidence type="ECO:0000313" key="2">
    <source>
        <dbReference type="Proteomes" id="UP000001876"/>
    </source>
</evidence>
<dbReference type="GeneID" id="9684260"/>
<protein>
    <submittedName>
        <fullName evidence="1">Predicted protein</fullName>
    </submittedName>
</protein>